<dbReference type="InterPro" id="IPR048368">
    <property type="entry name" value="COG6_N"/>
</dbReference>
<comment type="similarity">
    <text evidence="3 11">Belongs to the COG6 family.</text>
</comment>
<dbReference type="GO" id="GO:0006891">
    <property type="term" value="P:intra-Golgi vesicle-mediated transport"/>
    <property type="evidence" value="ECO:0007669"/>
    <property type="project" value="UniProtKB-UniRule"/>
</dbReference>
<dbReference type="InterPro" id="IPR010490">
    <property type="entry name" value="COG6"/>
</dbReference>
<gene>
    <name evidence="16" type="ORF">BSL78_02412</name>
</gene>
<keyword evidence="12" id="KW-0175">Coiled coil</keyword>
<dbReference type="OrthoDB" id="272987at2759"/>
<evidence type="ECO:0000256" key="4">
    <source>
        <dbReference type="ARBA" id="ARBA00011166"/>
    </source>
</evidence>
<evidence type="ECO:0000256" key="10">
    <source>
        <dbReference type="ARBA" id="ARBA00031348"/>
    </source>
</evidence>
<protein>
    <recommendedName>
        <fullName evidence="5 11">Conserved oligomeric Golgi complex subunit 6</fullName>
        <shortName evidence="11">COG complex subunit 6</shortName>
    </recommendedName>
    <alternativeName>
        <fullName evidence="10 11">Component of oligomeric Golgi complex 6</fullName>
    </alternativeName>
</protein>
<evidence type="ECO:0000256" key="9">
    <source>
        <dbReference type="ARBA" id="ARBA00023136"/>
    </source>
</evidence>
<evidence type="ECO:0000259" key="14">
    <source>
        <dbReference type="Pfam" id="PF06419"/>
    </source>
</evidence>
<dbReference type="GO" id="GO:0000139">
    <property type="term" value="C:Golgi membrane"/>
    <property type="evidence" value="ECO:0007669"/>
    <property type="project" value="UniProtKB-SubCell"/>
</dbReference>
<comment type="function">
    <text evidence="1 11">Required for normal Golgi function.</text>
</comment>
<dbReference type="STRING" id="307972.A0A2G8LK54"/>
<evidence type="ECO:0000256" key="7">
    <source>
        <dbReference type="ARBA" id="ARBA00022927"/>
    </source>
</evidence>
<reference evidence="16 17" key="1">
    <citation type="journal article" date="2017" name="PLoS Biol.">
        <title>The sea cucumber genome provides insights into morphological evolution and visceral regeneration.</title>
        <authorList>
            <person name="Zhang X."/>
            <person name="Sun L."/>
            <person name="Yuan J."/>
            <person name="Sun Y."/>
            <person name="Gao Y."/>
            <person name="Zhang L."/>
            <person name="Li S."/>
            <person name="Dai H."/>
            <person name="Hamel J.F."/>
            <person name="Liu C."/>
            <person name="Yu Y."/>
            <person name="Liu S."/>
            <person name="Lin W."/>
            <person name="Guo K."/>
            <person name="Jin S."/>
            <person name="Xu P."/>
            <person name="Storey K.B."/>
            <person name="Huan P."/>
            <person name="Zhang T."/>
            <person name="Zhou Y."/>
            <person name="Zhang J."/>
            <person name="Lin C."/>
            <person name="Li X."/>
            <person name="Xing L."/>
            <person name="Huo D."/>
            <person name="Sun M."/>
            <person name="Wang L."/>
            <person name="Mercier A."/>
            <person name="Li F."/>
            <person name="Yang H."/>
            <person name="Xiang J."/>
        </authorList>
    </citation>
    <scope>NUCLEOTIDE SEQUENCE [LARGE SCALE GENOMIC DNA]</scope>
    <source>
        <strain evidence="16">Shaxun</strain>
        <tissue evidence="16">Muscle</tissue>
    </source>
</reference>
<evidence type="ECO:0000256" key="13">
    <source>
        <dbReference type="SAM" id="MobiDB-lite"/>
    </source>
</evidence>
<organism evidence="16 17">
    <name type="scientific">Stichopus japonicus</name>
    <name type="common">Sea cucumber</name>
    <dbReference type="NCBI Taxonomy" id="307972"/>
    <lineage>
        <taxon>Eukaryota</taxon>
        <taxon>Metazoa</taxon>
        <taxon>Echinodermata</taxon>
        <taxon>Eleutherozoa</taxon>
        <taxon>Echinozoa</taxon>
        <taxon>Holothuroidea</taxon>
        <taxon>Aspidochirotacea</taxon>
        <taxon>Aspidochirotida</taxon>
        <taxon>Stichopodidae</taxon>
        <taxon>Apostichopus</taxon>
    </lineage>
</organism>
<keyword evidence="7 11" id="KW-0653">Protein transport</keyword>
<dbReference type="SMART" id="SM01087">
    <property type="entry name" value="COG6"/>
    <property type="match status" value="1"/>
</dbReference>
<dbReference type="GO" id="GO:0015031">
    <property type="term" value="P:protein transport"/>
    <property type="evidence" value="ECO:0007669"/>
    <property type="project" value="UniProtKB-KW"/>
</dbReference>
<dbReference type="GO" id="GO:0017119">
    <property type="term" value="C:Golgi transport complex"/>
    <property type="evidence" value="ECO:0007669"/>
    <property type="project" value="UniProtKB-UniRule"/>
</dbReference>
<dbReference type="PANTHER" id="PTHR21506:SF0">
    <property type="entry name" value="CONSERVED OLIGOMERIC GOLGI COMPLEX SUBUNIT 6"/>
    <property type="match status" value="1"/>
</dbReference>
<evidence type="ECO:0000256" key="8">
    <source>
        <dbReference type="ARBA" id="ARBA00023034"/>
    </source>
</evidence>
<evidence type="ECO:0000256" key="2">
    <source>
        <dbReference type="ARBA" id="ARBA00004395"/>
    </source>
</evidence>
<evidence type="ECO:0000256" key="11">
    <source>
        <dbReference type="RuleBase" id="RU365075"/>
    </source>
</evidence>
<dbReference type="Proteomes" id="UP000230750">
    <property type="component" value="Unassembled WGS sequence"/>
</dbReference>
<keyword evidence="17" id="KW-1185">Reference proteome</keyword>
<sequence length="669" mass="75611">MLASNRLYCTQIFHVNIALTTNFQNHGDKESPSQPQLTNEGNANSNPLSRKLNKILETRLENDKETLEALKALSTFFHENNLRTRRNLRGDIERRSLSISEEFAEAFSGVKSQLDSITQDVQAMNHSCEDMVRRLKAARNQTADLINKTTDLQKESHKLDMRAKVADAFLAKYQLKSEEAKVLRGTREGHLHENFFNALNRVKQIHSDCKVLLRTNQQTAGLEIMESMALHQETAYERLYRWTQGECRSLTSDSVDVTSIHCRAMEALQDRPVLFRYVLDEFGTARRTAVVRGFIDALTRGGPGGTPRPIELHSHDPLRYVGDMLAWLHQASATEKEQLVSLLRMATGQPRDSKIEEVLGHITEGICRPFKVRVEQVIVAEPGPVVLYKLANLLKFYKYTIGQHLNKEAALTSTLSEMEEFAQKVFFNALNVLASKLVEKVELPPADLGPTATLSQSLRLLQEVLASHDSSVVSMNLREQDFARILTSVLDPLMQMCTLSASRLNPADMATYMINCLHAMQTTLSLYEYTDQRLEMLEAQTDAHLDTLVNEQASFILSRTALLQVYSIILQHNPEEGPLASLPGMNTSAIKDGMNHFDSFLSTPDNYVLPQCEFIQSTAVREKIHQRAMSLIHGAYELMYTAIQNPINQYQETNSMMVRTPQQVKSLLS</sequence>
<dbReference type="Pfam" id="PF06419">
    <property type="entry name" value="COG6_N"/>
    <property type="match status" value="1"/>
</dbReference>
<evidence type="ECO:0000259" key="15">
    <source>
        <dbReference type="Pfam" id="PF20653"/>
    </source>
</evidence>
<dbReference type="AlphaFoldDB" id="A0A2G8LK54"/>
<name>A0A2G8LK54_STIJA</name>
<dbReference type="EMBL" id="MRZV01000051">
    <property type="protein sequence ID" value="PIK60637.1"/>
    <property type="molecule type" value="Genomic_DNA"/>
</dbReference>
<evidence type="ECO:0000256" key="6">
    <source>
        <dbReference type="ARBA" id="ARBA00022448"/>
    </source>
</evidence>
<evidence type="ECO:0000313" key="17">
    <source>
        <dbReference type="Proteomes" id="UP000230750"/>
    </source>
</evidence>
<evidence type="ECO:0000256" key="12">
    <source>
        <dbReference type="SAM" id="Coils"/>
    </source>
</evidence>
<proteinExistence type="inferred from homology"/>
<evidence type="ECO:0000256" key="1">
    <source>
        <dbReference type="ARBA" id="ARBA00003627"/>
    </source>
</evidence>
<evidence type="ECO:0000256" key="3">
    <source>
        <dbReference type="ARBA" id="ARBA00011023"/>
    </source>
</evidence>
<comment type="caution">
    <text evidence="16">The sequence shown here is derived from an EMBL/GenBank/DDBJ whole genome shotgun (WGS) entry which is preliminary data.</text>
</comment>
<keyword evidence="6 11" id="KW-0813">Transport</keyword>
<feature type="coiled-coil region" evidence="12">
    <location>
        <begin position="121"/>
        <end position="155"/>
    </location>
</feature>
<evidence type="ECO:0000256" key="5">
    <source>
        <dbReference type="ARBA" id="ARBA00020973"/>
    </source>
</evidence>
<accession>A0A2G8LK54</accession>
<dbReference type="PANTHER" id="PTHR21506">
    <property type="entry name" value="COMPONENT OF OLIGOMERIC GOLGI COMPLEX 6"/>
    <property type="match status" value="1"/>
</dbReference>
<comment type="subunit">
    <text evidence="4">Component of the conserved oligomeric Golgi complex which is composed of eight different subunits and is required for normal Golgi morphology and localization.</text>
</comment>
<dbReference type="InterPro" id="IPR048369">
    <property type="entry name" value="COG6_C"/>
</dbReference>
<comment type="subcellular location">
    <subcellularLocation>
        <location evidence="2 11">Golgi apparatus membrane</location>
        <topology evidence="2 11">Peripheral membrane protein</topology>
    </subcellularLocation>
</comment>
<keyword evidence="8 11" id="KW-0333">Golgi apparatus</keyword>
<feature type="compositionally biased region" description="Polar residues" evidence="13">
    <location>
        <begin position="32"/>
        <end position="48"/>
    </location>
</feature>
<dbReference type="Pfam" id="PF20653">
    <property type="entry name" value="COG6_C"/>
    <property type="match status" value="1"/>
</dbReference>
<feature type="region of interest" description="Disordered" evidence="13">
    <location>
        <begin position="25"/>
        <end position="49"/>
    </location>
</feature>
<feature type="domain" description="Conserved oligomeric complex COG6 N-terminal" evidence="14">
    <location>
        <begin position="73"/>
        <end position="185"/>
    </location>
</feature>
<evidence type="ECO:0000313" key="16">
    <source>
        <dbReference type="EMBL" id="PIK60637.1"/>
    </source>
</evidence>
<keyword evidence="9 11" id="KW-0472">Membrane</keyword>
<feature type="domain" description="Conserved Oligomeric Golgi complex subunit 6 C-terminal" evidence="15">
    <location>
        <begin position="218"/>
        <end position="668"/>
    </location>
</feature>